<evidence type="ECO:0000256" key="1">
    <source>
        <dbReference type="SAM" id="MobiDB-lite"/>
    </source>
</evidence>
<evidence type="ECO:0000313" key="3">
    <source>
        <dbReference type="Proteomes" id="UP001497457"/>
    </source>
</evidence>
<evidence type="ECO:0000313" key="2">
    <source>
        <dbReference type="EMBL" id="CAL4940219.1"/>
    </source>
</evidence>
<reference evidence="2 3" key="2">
    <citation type="submission" date="2024-10" db="EMBL/GenBank/DDBJ databases">
        <authorList>
            <person name="Ryan C."/>
        </authorList>
    </citation>
    <scope>NUCLEOTIDE SEQUENCE [LARGE SCALE GENOMIC DNA]</scope>
</reference>
<feature type="compositionally biased region" description="Polar residues" evidence="1">
    <location>
        <begin position="298"/>
        <end position="312"/>
    </location>
</feature>
<dbReference type="InterPro" id="IPR008507">
    <property type="entry name" value="DUF789"/>
</dbReference>
<keyword evidence="3" id="KW-1185">Reference proteome</keyword>
<feature type="compositionally biased region" description="Basic and acidic residues" evidence="1">
    <location>
        <begin position="87"/>
        <end position="98"/>
    </location>
</feature>
<feature type="compositionally biased region" description="Basic and acidic residues" evidence="1">
    <location>
        <begin position="110"/>
        <end position="123"/>
    </location>
</feature>
<feature type="region of interest" description="Disordered" evidence="1">
    <location>
        <begin position="280"/>
        <end position="320"/>
    </location>
</feature>
<dbReference type="PANTHER" id="PTHR32010">
    <property type="entry name" value="PHOTOSYSTEM II STABILITY/ASSEMBLY FACTOR HCF136, CHLOROPLASTIC"/>
    <property type="match status" value="1"/>
</dbReference>
<feature type="compositionally biased region" description="Basic and acidic residues" evidence="1">
    <location>
        <begin position="286"/>
        <end position="297"/>
    </location>
</feature>
<name>A0ABC8Y9Y1_9POAL</name>
<dbReference type="Proteomes" id="UP001497457">
    <property type="component" value="Chromosome 16b"/>
</dbReference>
<dbReference type="PANTHER" id="PTHR32010:SF20">
    <property type="match status" value="1"/>
</dbReference>
<proteinExistence type="predicted"/>
<organism evidence="2 3">
    <name type="scientific">Urochloa decumbens</name>
    <dbReference type="NCBI Taxonomy" id="240449"/>
    <lineage>
        <taxon>Eukaryota</taxon>
        <taxon>Viridiplantae</taxon>
        <taxon>Streptophyta</taxon>
        <taxon>Embryophyta</taxon>
        <taxon>Tracheophyta</taxon>
        <taxon>Spermatophyta</taxon>
        <taxon>Magnoliopsida</taxon>
        <taxon>Liliopsida</taxon>
        <taxon>Poales</taxon>
        <taxon>Poaceae</taxon>
        <taxon>PACMAD clade</taxon>
        <taxon>Panicoideae</taxon>
        <taxon>Panicodae</taxon>
        <taxon>Paniceae</taxon>
        <taxon>Melinidinae</taxon>
        <taxon>Urochloa</taxon>
    </lineage>
</organism>
<dbReference type="EMBL" id="OZ075126">
    <property type="protein sequence ID" value="CAL4940219.1"/>
    <property type="molecule type" value="Genomic_DNA"/>
</dbReference>
<sequence>MDLHTRNIDGAIVTRRHRRFFRRPTEHKNPGNTEFERQVAAIVARQKEQECEQWMQMFAYLGLPYYYYNGYGPPVIFIEEGSTSRPSEQKQQKQKSDGSDFLEGTFLKIGSDKQKATRNENNSKNKKKKKGKSRKQSHASEMQIKLHTEPSSTCVNASSSSEALPFSSSYVATEVPRLEYSSSSSSSTVTELISPVSSASSVNEKELSSSSNEFRSFSASYYSFSDSSVNNGSSTGSNASVNESYTDSNAWNNTMGDKASSLSDVRSEWSWSAKGLTDSRGFNKWGGDRNKPNDHKSFSVTINPSSSSQEGSLCSDDANHDGEFQKVISRKAAQNNMKKIRHLQSPTPSPTMPASVPISSALVPGAPHEITLGHYIEDVCFSGRKPNHKKGKYQKGLGFSSVRKTGFTDEENVGNSRMLLTTVNPGNLESSQMAMSSTSRHNVALDQVVEETCSSELKHAACTTELMEQEQGCLPLQGELNAFALEDGDAEDTDSIAAISDKTSSLDDPISYVDLEEQKKDENEQASCSNHKPELDKIIKAVKNAYEIQAGSDMYMSCGHPIASIETFLQSATPVIRKIARTRSKSGMHGQPVCNQPYRDQMPSVALRSVWNWYEEPGSFGIEVEIHRSIIRPSISGTFSRSEICAYFVPSLSAVQLFEQSSFSTSPNDGGLLFEYFERENPFLRPPLFTKIKQLVSGVNPSGNPIFGDPKQLESARLSDLHPASWFCVAWYPTCQIPSSAIGRCKSAFLTYHSLGKLVPQTYSTDMDDGLTPVVVCRIVGLLSYKVEGEKWFQLGEQPESKPTPGGSMEMDPAEILNKRMRTLKHTASAMSTALKPRAAGGMSYHPDYDFFGSQTL</sequence>
<accession>A0ABC8Y9Y1</accession>
<gene>
    <name evidence="2" type="ORF">URODEC1_LOCUS32368</name>
</gene>
<feature type="region of interest" description="Disordered" evidence="1">
    <location>
        <begin position="82"/>
        <end position="158"/>
    </location>
</feature>
<feature type="compositionally biased region" description="Basic residues" evidence="1">
    <location>
        <begin position="124"/>
        <end position="137"/>
    </location>
</feature>
<reference evidence="3" key="1">
    <citation type="submission" date="2024-06" db="EMBL/GenBank/DDBJ databases">
        <authorList>
            <person name="Ryan C."/>
        </authorList>
    </citation>
    <scope>NUCLEOTIDE SEQUENCE [LARGE SCALE GENOMIC DNA]</scope>
</reference>
<dbReference type="AlphaFoldDB" id="A0ABC8Y9Y1"/>
<protein>
    <submittedName>
        <fullName evidence="2">Uncharacterized protein</fullName>
    </submittedName>
</protein>
<dbReference type="Pfam" id="PF05623">
    <property type="entry name" value="DUF789"/>
    <property type="match status" value="1"/>
</dbReference>